<comment type="function">
    <text evidence="11">E3 ubiquitin-protein ligase.</text>
</comment>
<comment type="domain">
    <text evidence="11">The RING-type zinc finger domain is responsible for E3 ligase activity.</text>
</comment>
<dbReference type="SUPFAM" id="SSF57850">
    <property type="entry name" value="RING/U-box"/>
    <property type="match status" value="1"/>
</dbReference>
<evidence type="ECO:0000256" key="4">
    <source>
        <dbReference type="ARBA" id="ARBA00022679"/>
    </source>
</evidence>
<dbReference type="InterPro" id="IPR013083">
    <property type="entry name" value="Znf_RING/FYVE/PHD"/>
</dbReference>
<dbReference type="SMART" id="SM00184">
    <property type="entry name" value="RING"/>
    <property type="match status" value="1"/>
</dbReference>
<dbReference type="InterPro" id="IPR018957">
    <property type="entry name" value="Znf_C3HC4_RING-type"/>
</dbReference>
<dbReference type="OMA" id="YFAQEWK"/>
<evidence type="ECO:0000256" key="11">
    <source>
        <dbReference type="RuleBase" id="RU369090"/>
    </source>
</evidence>
<dbReference type="EC" id="2.3.2.27" evidence="11"/>
<dbReference type="GO" id="GO:0008270">
    <property type="term" value="F:zinc ion binding"/>
    <property type="evidence" value="ECO:0007669"/>
    <property type="project" value="UniProtKB-KW"/>
</dbReference>
<dbReference type="PANTHER" id="PTHR12313">
    <property type="entry name" value="E3 UBIQUITIN-PROTEIN LIGASE RNF5-RELATED"/>
    <property type="match status" value="1"/>
</dbReference>
<accession>A0A7N0U4F7</accession>
<keyword evidence="6 10" id="KW-0863">Zinc-finger</keyword>
<keyword evidence="5 11" id="KW-0479">Metal-binding</keyword>
<dbReference type="PROSITE" id="PS00518">
    <property type="entry name" value="ZF_RING_1"/>
    <property type="match status" value="1"/>
</dbReference>
<evidence type="ECO:0000256" key="6">
    <source>
        <dbReference type="ARBA" id="ARBA00022771"/>
    </source>
</evidence>
<dbReference type="Gene3D" id="3.30.40.10">
    <property type="entry name" value="Zinc/RING finger domain, C3HC4 (zinc finger)"/>
    <property type="match status" value="1"/>
</dbReference>
<organism evidence="13 14">
    <name type="scientific">Kalanchoe fedtschenkoi</name>
    <name type="common">Lavender scallops</name>
    <name type="synonym">South American air plant</name>
    <dbReference type="NCBI Taxonomy" id="63787"/>
    <lineage>
        <taxon>Eukaryota</taxon>
        <taxon>Viridiplantae</taxon>
        <taxon>Streptophyta</taxon>
        <taxon>Embryophyta</taxon>
        <taxon>Tracheophyta</taxon>
        <taxon>Spermatophyta</taxon>
        <taxon>Magnoliopsida</taxon>
        <taxon>eudicotyledons</taxon>
        <taxon>Gunneridae</taxon>
        <taxon>Pentapetalae</taxon>
        <taxon>Saxifragales</taxon>
        <taxon>Crassulaceae</taxon>
        <taxon>Kalanchoe</taxon>
    </lineage>
</organism>
<evidence type="ECO:0000313" key="14">
    <source>
        <dbReference type="Proteomes" id="UP000594263"/>
    </source>
</evidence>
<evidence type="ECO:0000256" key="2">
    <source>
        <dbReference type="ARBA" id="ARBA00004308"/>
    </source>
</evidence>
<evidence type="ECO:0000259" key="12">
    <source>
        <dbReference type="PROSITE" id="PS50089"/>
    </source>
</evidence>
<dbReference type="GO" id="GO:0061630">
    <property type="term" value="F:ubiquitin protein ligase activity"/>
    <property type="evidence" value="ECO:0007669"/>
    <property type="project" value="UniProtKB-UniRule"/>
</dbReference>
<keyword evidence="14" id="KW-1185">Reference proteome</keyword>
<keyword evidence="11" id="KW-0256">Endoplasmic reticulum</keyword>
<evidence type="ECO:0000256" key="5">
    <source>
        <dbReference type="ARBA" id="ARBA00022723"/>
    </source>
</evidence>
<dbReference type="InterPro" id="IPR045103">
    <property type="entry name" value="RNF5/RNF185-like"/>
</dbReference>
<comment type="pathway">
    <text evidence="3 11">Protein modification; protein ubiquitination.</text>
</comment>
<dbReference type="GO" id="GO:0006511">
    <property type="term" value="P:ubiquitin-dependent protein catabolic process"/>
    <property type="evidence" value="ECO:0007669"/>
    <property type="project" value="UniProtKB-UniRule"/>
</dbReference>
<dbReference type="Pfam" id="PF00097">
    <property type="entry name" value="zf-C3HC4"/>
    <property type="match status" value="1"/>
</dbReference>
<evidence type="ECO:0000256" key="3">
    <source>
        <dbReference type="ARBA" id="ARBA00004906"/>
    </source>
</evidence>
<name>A0A7N0U4F7_KALFE</name>
<sequence length="262" mass="29663">MALESLFQESDSGNDLYEVESKNWKKSVSTNVMGSDCSLSPGFDCNICLDFVQDPVVTLCGHLYCWPCIYKWLNVSSTSVEYSDQPEPQCPVCKSLISVATLVPLYGRGKSMKTSEEKESKLDFVIPPRPPAPVSWHMIPASLGQTQTVEHLNQRQRHHRNFLDQSPPYYLHSNPNTHSPSLGNGGFSTSTSGAHPVVGMFGEMVYERVFRNSVTNINDYRNPYIRENSSPRMTRQVMQVDKSLRRVCFFLFCCVILCLLLF</sequence>
<evidence type="ECO:0000256" key="7">
    <source>
        <dbReference type="ARBA" id="ARBA00022786"/>
    </source>
</evidence>
<dbReference type="Gramene" id="Kaladp0053s0288.1.v1.1">
    <property type="protein sequence ID" value="Kaladp0053s0288.1.v1.1.CDS.1"/>
    <property type="gene ID" value="Kaladp0053s0288.v1.1"/>
</dbReference>
<dbReference type="Proteomes" id="UP000594263">
    <property type="component" value="Unplaced"/>
</dbReference>
<dbReference type="InterPro" id="IPR017907">
    <property type="entry name" value="Znf_RING_CS"/>
</dbReference>
<keyword evidence="7 11" id="KW-0833">Ubl conjugation pathway</keyword>
<keyword evidence="8 11" id="KW-0862">Zinc</keyword>
<protein>
    <recommendedName>
        <fullName evidence="11">E3 ubiquitin-protein ligase RMA</fullName>
        <ecNumber evidence="11">2.3.2.27</ecNumber>
    </recommendedName>
    <alternativeName>
        <fullName evidence="11">Protein RING membrane-anchor</fullName>
    </alternativeName>
    <alternativeName>
        <fullName evidence="11">RING-type E3 ubiquitin transferase RMA</fullName>
    </alternativeName>
</protein>
<dbReference type="AlphaFoldDB" id="A0A7N0U4F7"/>
<keyword evidence="9" id="KW-0472">Membrane</keyword>
<evidence type="ECO:0000313" key="13">
    <source>
        <dbReference type="EnsemblPlants" id="Kaladp0053s0288.1.v1.1.CDS.1"/>
    </source>
</evidence>
<comment type="catalytic activity">
    <reaction evidence="1 11">
        <text>S-ubiquitinyl-[E2 ubiquitin-conjugating enzyme]-L-cysteine + [acceptor protein]-L-lysine = [E2 ubiquitin-conjugating enzyme]-L-cysteine + N(6)-ubiquitinyl-[acceptor protein]-L-lysine.</text>
        <dbReference type="EC" id="2.3.2.27"/>
    </reaction>
</comment>
<evidence type="ECO:0000256" key="1">
    <source>
        <dbReference type="ARBA" id="ARBA00000900"/>
    </source>
</evidence>
<dbReference type="GO" id="GO:0005789">
    <property type="term" value="C:endoplasmic reticulum membrane"/>
    <property type="evidence" value="ECO:0007669"/>
    <property type="project" value="UniProtKB-SubCell"/>
</dbReference>
<dbReference type="InterPro" id="IPR001841">
    <property type="entry name" value="Znf_RING"/>
</dbReference>
<reference evidence="13" key="1">
    <citation type="submission" date="2021-01" db="UniProtKB">
        <authorList>
            <consortium name="EnsemblPlants"/>
        </authorList>
    </citation>
    <scope>IDENTIFICATION</scope>
</reference>
<proteinExistence type="predicted"/>
<dbReference type="PROSITE" id="PS50089">
    <property type="entry name" value="ZF_RING_2"/>
    <property type="match status" value="1"/>
</dbReference>
<comment type="subcellular location">
    <subcellularLocation>
        <location evidence="2">Endomembrane system</location>
    </subcellularLocation>
    <subcellularLocation>
        <location evidence="11">Endoplasmic reticulum membrane</location>
        <topology evidence="11">Single-pass type IV membrane protein</topology>
    </subcellularLocation>
</comment>
<evidence type="ECO:0000256" key="8">
    <source>
        <dbReference type="ARBA" id="ARBA00022833"/>
    </source>
</evidence>
<dbReference type="EnsemblPlants" id="Kaladp0053s0288.1.v1.1">
    <property type="protein sequence ID" value="Kaladp0053s0288.1.v1.1.CDS.1"/>
    <property type="gene ID" value="Kaladp0053s0288.v1.1"/>
</dbReference>
<feature type="domain" description="RING-type" evidence="12">
    <location>
        <begin position="45"/>
        <end position="94"/>
    </location>
</feature>
<evidence type="ECO:0000256" key="10">
    <source>
        <dbReference type="PROSITE-ProRule" id="PRU00175"/>
    </source>
</evidence>
<dbReference type="UniPathway" id="UPA00143"/>
<keyword evidence="4 11" id="KW-0808">Transferase</keyword>
<dbReference type="GO" id="GO:0016567">
    <property type="term" value="P:protein ubiquitination"/>
    <property type="evidence" value="ECO:0007669"/>
    <property type="project" value="UniProtKB-UniPathway"/>
</dbReference>
<evidence type="ECO:0000256" key="9">
    <source>
        <dbReference type="ARBA" id="ARBA00023136"/>
    </source>
</evidence>